<reference evidence="1" key="2">
    <citation type="submission" date="2022-10" db="EMBL/GenBank/DDBJ databases">
        <authorList>
            <consortium name="ENA_rothamsted_submissions"/>
            <consortium name="culmorum"/>
            <person name="King R."/>
        </authorList>
    </citation>
    <scope>NUCLEOTIDE SEQUENCE</scope>
</reference>
<keyword evidence="2" id="KW-1185">Reference proteome</keyword>
<dbReference type="Proteomes" id="UP001153714">
    <property type="component" value="Chromosome 22"/>
</dbReference>
<dbReference type="OrthoDB" id="7457615at2759"/>
<dbReference type="EMBL" id="OU893353">
    <property type="protein sequence ID" value="CAG9790424.1"/>
    <property type="molecule type" value="Genomic_DNA"/>
</dbReference>
<reference evidence="1" key="1">
    <citation type="submission" date="2021-12" db="EMBL/GenBank/DDBJ databases">
        <authorList>
            <person name="King R."/>
        </authorList>
    </citation>
    <scope>NUCLEOTIDE SEQUENCE</scope>
</reference>
<protein>
    <submittedName>
        <fullName evidence="1">Uncharacterized protein</fullName>
    </submittedName>
</protein>
<accession>A0A9N9WF77</accession>
<name>A0A9N9WF77_9NEOP</name>
<dbReference type="AlphaFoldDB" id="A0A9N9WF77"/>
<proteinExistence type="predicted"/>
<evidence type="ECO:0000313" key="2">
    <source>
        <dbReference type="Proteomes" id="UP001153714"/>
    </source>
</evidence>
<evidence type="ECO:0000313" key="1">
    <source>
        <dbReference type="EMBL" id="CAG9790424.1"/>
    </source>
</evidence>
<organism evidence="1 2">
    <name type="scientific">Diatraea saccharalis</name>
    <name type="common">sugarcane borer</name>
    <dbReference type="NCBI Taxonomy" id="40085"/>
    <lineage>
        <taxon>Eukaryota</taxon>
        <taxon>Metazoa</taxon>
        <taxon>Ecdysozoa</taxon>
        <taxon>Arthropoda</taxon>
        <taxon>Hexapoda</taxon>
        <taxon>Insecta</taxon>
        <taxon>Pterygota</taxon>
        <taxon>Neoptera</taxon>
        <taxon>Endopterygota</taxon>
        <taxon>Lepidoptera</taxon>
        <taxon>Glossata</taxon>
        <taxon>Ditrysia</taxon>
        <taxon>Pyraloidea</taxon>
        <taxon>Crambidae</taxon>
        <taxon>Crambinae</taxon>
        <taxon>Diatraea</taxon>
    </lineage>
</organism>
<gene>
    <name evidence="1" type="ORF">DIATSA_LOCUS8092</name>
</gene>
<sequence>MEHLLNGNVRMSASEMLAFLRYFGLLVNEFVPRGDETWELYKKMRELLEIALSMAFAKETEELLQVTIAEFNAMYMSLPKDFLKQKISKFSSLSLCFCKIWSNYLFVDNAI</sequence>